<name>A0A9J7BPI6_9BACT</name>
<reference evidence="2" key="1">
    <citation type="submission" date="2021-04" db="EMBL/GenBank/DDBJ databases">
        <title>Phylogenetic analysis of Acidobacteriaceae.</title>
        <authorList>
            <person name="Qiu L."/>
            <person name="Zhang Q."/>
        </authorList>
    </citation>
    <scope>NUCLEOTIDE SEQUENCE</scope>
    <source>
        <strain evidence="2">DSM 25168</strain>
    </source>
</reference>
<keyword evidence="1" id="KW-0812">Transmembrane</keyword>
<keyword evidence="1" id="KW-0472">Membrane</keyword>
<evidence type="ECO:0000313" key="3">
    <source>
        <dbReference type="Proteomes" id="UP001059380"/>
    </source>
</evidence>
<organism evidence="2 3">
    <name type="scientific">Occallatibacter riparius</name>
    <dbReference type="NCBI Taxonomy" id="1002689"/>
    <lineage>
        <taxon>Bacteria</taxon>
        <taxon>Pseudomonadati</taxon>
        <taxon>Acidobacteriota</taxon>
        <taxon>Terriglobia</taxon>
        <taxon>Terriglobales</taxon>
        <taxon>Acidobacteriaceae</taxon>
        <taxon>Occallatibacter</taxon>
    </lineage>
</organism>
<dbReference type="Proteomes" id="UP001059380">
    <property type="component" value="Chromosome"/>
</dbReference>
<evidence type="ECO:0000313" key="2">
    <source>
        <dbReference type="EMBL" id="UWZ84624.1"/>
    </source>
</evidence>
<evidence type="ECO:0000256" key="1">
    <source>
        <dbReference type="SAM" id="Phobius"/>
    </source>
</evidence>
<sequence>MSTAGNRDQDSGNIFSYVPAMTCKCAVAGCGRMAFPGERFCERCLDEISALVWMSQQRDERETMRAQRLAKLRNACKTWRAVGLYYAAIRFEYACVWLHKWRWRFLAAVVLAALMCFFGDLLGTAFEMWMTGGRNERRSADLQPFPEL</sequence>
<dbReference type="EMBL" id="CP093313">
    <property type="protein sequence ID" value="UWZ84624.1"/>
    <property type="molecule type" value="Genomic_DNA"/>
</dbReference>
<keyword evidence="1" id="KW-1133">Transmembrane helix</keyword>
<accession>A0A9J7BPI6</accession>
<dbReference type="AlphaFoldDB" id="A0A9J7BPI6"/>
<dbReference type="KEGG" id="orp:MOP44_01515"/>
<feature type="transmembrane region" description="Helical" evidence="1">
    <location>
        <begin position="105"/>
        <end position="129"/>
    </location>
</feature>
<keyword evidence="3" id="KW-1185">Reference proteome</keyword>
<proteinExistence type="predicted"/>
<dbReference type="RefSeq" id="WP_260794130.1">
    <property type="nucleotide sequence ID" value="NZ_CP093313.1"/>
</dbReference>
<gene>
    <name evidence="2" type="ORF">MOP44_01515</name>
</gene>
<protein>
    <submittedName>
        <fullName evidence="2">Uncharacterized protein</fullName>
    </submittedName>
</protein>